<sequence length="232" mass="26691">MNPEIKTGILAMDTNDPVYMRFFSETIASPTTLFHQLPDMVHGLFMSQMAKVELLTTGRTQLAPKNYLFLEEESGKILHSMVRYPNENHKLLISNRQCQFANRAEFYIDILNPGLNAYLENYVDKMKPNEITPISNLTALVPDRLFINRLSNNQKEKFIRTGLLELKDNSVLSVDRDTGNLLFTPADRLKTHLLYHGEVAFKYDDEKILRQKSLDIVKQLTRGNNKGNEISL</sequence>
<name>A0ABS7G802_9BACT</name>
<protein>
    <submittedName>
        <fullName evidence="1">Uncharacterized protein</fullName>
    </submittedName>
</protein>
<evidence type="ECO:0000313" key="1">
    <source>
        <dbReference type="EMBL" id="MBW8683430.1"/>
    </source>
</evidence>
<accession>A0ABS7G802</accession>
<gene>
    <name evidence="1" type="ORF">K1Y79_03710</name>
</gene>
<evidence type="ECO:0000313" key="2">
    <source>
        <dbReference type="Proteomes" id="UP000812961"/>
    </source>
</evidence>
<proteinExistence type="predicted"/>
<dbReference type="RefSeq" id="WP_220248651.1">
    <property type="nucleotide sequence ID" value="NZ_JAICCF010000001.1"/>
</dbReference>
<dbReference type="EMBL" id="JAICCF010000001">
    <property type="protein sequence ID" value="MBW8683430.1"/>
    <property type="molecule type" value="Genomic_DNA"/>
</dbReference>
<comment type="caution">
    <text evidence="1">The sequence shown here is derived from an EMBL/GenBank/DDBJ whole genome shotgun (WGS) entry which is preliminary data.</text>
</comment>
<keyword evidence="2" id="KW-1185">Reference proteome</keyword>
<dbReference type="Proteomes" id="UP000812961">
    <property type="component" value="Unassembled WGS sequence"/>
</dbReference>
<organism evidence="1 2">
    <name type="scientific">Chitinophaga rhizophila</name>
    <dbReference type="NCBI Taxonomy" id="2866212"/>
    <lineage>
        <taxon>Bacteria</taxon>
        <taxon>Pseudomonadati</taxon>
        <taxon>Bacteroidota</taxon>
        <taxon>Chitinophagia</taxon>
        <taxon>Chitinophagales</taxon>
        <taxon>Chitinophagaceae</taxon>
        <taxon>Chitinophaga</taxon>
    </lineage>
</organism>
<reference evidence="1 2" key="1">
    <citation type="submission" date="2021-08" db="EMBL/GenBank/DDBJ databases">
        <title>The genome sequence of Chitinophaga sp. B61.</title>
        <authorList>
            <person name="Zhang X."/>
        </authorList>
    </citation>
    <scope>NUCLEOTIDE SEQUENCE [LARGE SCALE GENOMIC DNA]</scope>
    <source>
        <strain evidence="1 2">B61</strain>
    </source>
</reference>